<keyword evidence="3" id="KW-1185">Reference proteome</keyword>
<dbReference type="Proteomes" id="UP000051913">
    <property type="component" value="Unassembled WGS sequence"/>
</dbReference>
<dbReference type="STRING" id="1518501.CQ10_11125"/>
<feature type="region of interest" description="Disordered" evidence="1">
    <location>
        <begin position="1"/>
        <end position="32"/>
    </location>
</feature>
<reference evidence="2 3" key="1">
    <citation type="submission" date="2014-03" db="EMBL/GenBank/DDBJ databases">
        <title>Bradyrhizobium valentinum sp. nov., isolated from effective nodules of Lupinus mariae-josephae, a lupine endemic of basic-lime soils in Eastern Spain.</title>
        <authorList>
            <person name="Duran D."/>
            <person name="Rey L."/>
            <person name="Navarro A."/>
            <person name="Busquets A."/>
            <person name="Imperial J."/>
            <person name="Ruiz-Argueso T."/>
        </authorList>
    </citation>
    <scope>NUCLEOTIDE SEQUENCE [LARGE SCALE GENOMIC DNA]</scope>
    <source>
        <strain evidence="2 3">LmjM3</strain>
    </source>
</reference>
<sequence>MTGAGRMIGSPDCTPGYYNNEGREPGPAAKLNVGHPAEPMAYFKYIEGWRNNGQFEGPQFR</sequence>
<dbReference type="AlphaFoldDB" id="A0A0R3LGS1"/>
<comment type="caution">
    <text evidence="2">The sequence shown here is derived from an EMBL/GenBank/DDBJ whole genome shotgun (WGS) entry which is preliminary data.</text>
</comment>
<name>A0A0R3LGS1_9BRAD</name>
<evidence type="ECO:0000256" key="1">
    <source>
        <dbReference type="SAM" id="MobiDB-lite"/>
    </source>
</evidence>
<evidence type="ECO:0000313" key="3">
    <source>
        <dbReference type="Proteomes" id="UP000051913"/>
    </source>
</evidence>
<protein>
    <submittedName>
        <fullName evidence="2">Uncharacterized protein</fullName>
    </submittedName>
</protein>
<accession>A0A0R3LGS1</accession>
<evidence type="ECO:0000313" key="2">
    <source>
        <dbReference type="EMBL" id="KRR05087.1"/>
    </source>
</evidence>
<gene>
    <name evidence="2" type="ORF">CP49_00425</name>
</gene>
<proteinExistence type="predicted"/>
<dbReference type="EMBL" id="LLXX01000119">
    <property type="protein sequence ID" value="KRR05087.1"/>
    <property type="molecule type" value="Genomic_DNA"/>
</dbReference>
<organism evidence="2 3">
    <name type="scientific">Bradyrhizobium valentinum</name>
    <dbReference type="NCBI Taxonomy" id="1518501"/>
    <lineage>
        <taxon>Bacteria</taxon>
        <taxon>Pseudomonadati</taxon>
        <taxon>Pseudomonadota</taxon>
        <taxon>Alphaproteobacteria</taxon>
        <taxon>Hyphomicrobiales</taxon>
        <taxon>Nitrobacteraceae</taxon>
        <taxon>Bradyrhizobium</taxon>
    </lineage>
</organism>